<accession>A0ACB9SXB7</accession>
<gene>
    <name evidence="1" type="ORF">MML48_6g00007446</name>
</gene>
<proteinExistence type="predicted"/>
<evidence type="ECO:0000313" key="1">
    <source>
        <dbReference type="EMBL" id="KAI4459222.1"/>
    </source>
</evidence>
<reference evidence="1" key="1">
    <citation type="submission" date="2022-04" db="EMBL/GenBank/DDBJ databases">
        <title>Chromosome-scale genome assembly of Holotrichia oblita Faldermann.</title>
        <authorList>
            <person name="Rongchong L."/>
        </authorList>
    </citation>
    <scope>NUCLEOTIDE SEQUENCE</scope>
    <source>
        <strain evidence="1">81SQS9</strain>
    </source>
</reference>
<protein>
    <submittedName>
        <fullName evidence="1">Neugrin</fullName>
    </submittedName>
</protein>
<dbReference type="EMBL" id="CM043020">
    <property type="protein sequence ID" value="KAI4459222.1"/>
    <property type="molecule type" value="Genomic_DNA"/>
</dbReference>
<comment type="caution">
    <text evidence="1">The sequence shown here is derived from an EMBL/GenBank/DDBJ whole genome shotgun (WGS) entry which is preliminary data.</text>
</comment>
<dbReference type="Proteomes" id="UP001056778">
    <property type="component" value="Chromosome 6"/>
</dbReference>
<organism evidence="1 2">
    <name type="scientific">Holotrichia oblita</name>
    <name type="common">Chafer beetle</name>
    <dbReference type="NCBI Taxonomy" id="644536"/>
    <lineage>
        <taxon>Eukaryota</taxon>
        <taxon>Metazoa</taxon>
        <taxon>Ecdysozoa</taxon>
        <taxon>Arthropoda</taxon>
        <taxon>Hexapoda</taxon>
        <taxon>Insecta</taxon>
        <taxon>Pterygota</taxon>
        <taxon>Neoptera</taxon>
        <taxon>Endopterygota</taxon>
        <taxon>Coleoptera</taxon>
        <taxon>Polyphaga</taxon>
        <taxon>Scarabaeiformia</taxon>
        <taxon>Scarabaeidae</taxon>
        <taxon>Melolonthinae</taxon>
        <taxon>Holotrichia</taxon>
    </lineage>
</organism>
<name>A0ACB9SXB7_HOLOL</name>
<keyword evidence="2" id="KW-1185">Reference proteome</keyword>
<evidence type="ECO:0000313" key="2">
    <source>
        <dbReference type="Proteomes" id="UP001056778"/>
    </source>
</evidence>
<sequence length="385" mass="44425">MFKQIGGYLLDVKYASCLKAVVRYKRNRSQQLFRKRTTANPGIQSRAKLLEDKLSGSEDIPDIADLDSLESDFMQAGNVYNEHTEQLAKLKDQEKFLIVKQKYFKETYPNFLTWNDKEQIRYLHKTNPDEWTIEKLSDGFPALPGTIKKIIKASWTKTNSTKIINHDNSVKKNWEMFKREQLNLPLVLTNHLQKFTSRNYNQSRVNTILPSIETKPKVRKATGEFSEIIRSYERLKTKQAVDEEENTQPNLDSSSKRHGKEMYLLSSVTQNNHTTLESLKTSLRANVSLGEEVAEDDKILLKSGNDTAISSNEIPENSIIDLKDISKTAYLSTSPKSVKDEKHLIYPEKITIPKDKLRVGCTYKLYDCYYDSDGIFLYRVPGMEK</sequence>